<evidence type="ECO:0000313" key="1">
    <source>
        <dbReference type="EMBL" id="GIX83644.1"/>
    </source>
</evidence>
<dbReference type="AlphaFoldDB" id="A0AAV4NH10"/>
<gene>
    <name evidence="1" type="ORF">CDAR_167521</name>
</gene>
<dbReference type="EMBL" id="BPLQ01001651">
    <property type="protein sequence ID" value="GIX83644.1"/>
    <property type="molecule type" value="Genomic_DNA"/>
</dbReference>
<sequence>MFIPNNSSARCSGVSLGAIRIQFGDPQSPWQQTLFAVVRRLNGQRGFSKIFLAKQSELARVPTVRRDSKKAIWYKDIAMLIPNNSSAHCSGVSLGAIRIQFGDPQSPWQQTLFAVVRKLNGQRGFSKIFLAKQSELARVPTVRVARR</sequence>
<accession>A0AAV4NH10</accession>
<evidence type="ECO:0000313" key="2">
    <source>
        <dbReference type="Proteomes" id="UP001054837"/>
    </source>
</evidence>
<reference evidence="1 2" key="1">
    <citation type="submission" date="2021-06" db="EMBL/GenBank/DDBJ databases">
        <title>Caerostris darwini draft genome.</title>
        <authorList>
            <person name="Kono N."/>
            <person name="Arakawa K."/>
        </authorList>
    </citation>
    <scope>NUCLEOTIDE SEQUENCE [LARGE SCALE GENOMIC DNA]</scope>
</reference>
<dbReference type="Proteomes" id="UP001054837">
    <property type="component" value="Unassembled WGS sequence"/>
</dbReference>
<keyword evidence="2" id="KW-1185">Reference proteome</keyword>
<comment type="caution">
    <text evidence="1">The sequence shown here is derived from an EMBL/GenBank/DDBJ whole genome shotgun (WGS) entry which is preliminary data.</text>
</comment>
<name>A0AAV4NH10_9ARAC</name>
<organism evidence="1 2">
    <name type="scientific">Caerostris darwini</name>
    <dbReference type="NCBI Taxonomy" id="1538125"/>
    <lineage>
        <taxon>Eukaryota</taxon>
        <taxon>Metazoa</taxon>
        <taxon>Ecdysozoa</taxon>
        <taxon>Arthropoda</taxon>
        <taxon>Chelicerata</taxon>
        <taxon>Arachnida</taxon>
        <taxon>Araneae</taxon>
        <taxon>Araneomorphae</taxon>
        <taxon>Entelegynae</taxon>
        <taxon>Araneoidea</taxon>
        <taxon>Araneidae</taxon>
        <taxon>Caerostris</taxon>
    </lineage>
</organism>
<proteinExistence type="predicted"/>
<protein>
    <submittedName>
        <fullName evidence="1">Uncharacterized protein</fullName>
    </submittedName>
</protein>